<evidence type="ECO:0000256" key="7">
    <source>
        <dbReference type="ARBA" id="ARBA00044042"/>
    </source>
</evidence>
<keyword evidence="3 10" id="KW-0808">Transferase</keyword>
<dbReference type="SUPFAM" id="SSF53756">
    <property type="entry name" value="UDP-Glycosyltransferase/glycogen phosphorylase"/>
    <property type="match status" value="1"/>
</dbReference>
<comment type="similarity">
    <text evidence="6">Belongs to the glycosyltransferase 9 family.</text>
</comment>
<dbReference type="InterPro" id="IPR051199">
    <property type="entry name" value="LPS_LOS_Heptosyltrfase"/>
</dbReference>
<dbReference type="EMBL" id="LN885086">
    <property type="protein sequence ID" value="CUQ68096.1"/>
    <property type="molecule type" value="Genomic_DNA"/>
</dbReference>
<dbReference type="PANTHER" id="PTHR30160:SF7">
    <property type="entry name" value="ADP-HEPTOSE--LPS HEPTOSYLTRANSFERASE 2"/>
    <property type="match status" value="1"/>
</dbReference>
<evidence type="ECO:0000256" key="1">
    <source>
        <dbReference type="ARBA" id="ARBA00022490"/>
    </source>
</evidence>
<evidence type="ECO:0000256" key="8">
    <source>
        <dbReference type="ARBA" id="ARBA00047503"/>
    </source>
</evidence>
<dbReference type="AlphaFoldDB" id="A0A0S4KXP4"/>
<dbReference type="GO" id="GO:0009244">
    <property type="term" value="P:lipopolysaccharide core region biosynthetic process"/>
    <property type="evidence" value="ECO:0007669"/>
    <property type="project" value="TreeGrafter"/>
</dbReference>
<dbReference type="Proteomes" id="UP000066284">
    <property type="component" value="Chromosome 1"/>
</dbReference>
<dbReference type="InterPro" id="IPR011910">
    <property type="entry name" value="RfaF"/>
</dbReference>
<dbReference type="GO" id="GO:0016791">
    <property type="term" value="F:phosphatase activity"/>
    <property type="evidence" value="ECO:0007669"/>
    <property type="project" value="InterPro"/>
</dbReference>
<reference evidence="11" key="1">
    <citation type="submission" date="2015-09" db="EMBL/GenBank/DDBJ databases">
        <authorList>
            <person name="Daims H."/>
        </authorList>
    </citation>
    <scope>NUCLEOTIDE SEQUENCE [LARGE SCALE GENOMIC DNA]</scope>
</reference>
<keyword evidence="5 10" id="KW-0378">Hydrolase</keyword>
<dbReference type="Pfam" id="PF01075">
    <property type="entry name" value="Glyco_transf_9"/>
    <property type="match status" value="1"/>
</dbReference>
<dbReference type="RefSeq" id="WP_082633856.1">
    <property type="nucleotide sequence ID" value="NZ_LN885086.1"/>
</dbReference>
<feature type="region of interest" description="Disordered" evidence="9">
    <location>
        <begin position="577"/>
        <end position="597"/>
    </location>
</feature>
<keyword evidence="11" id="KW-1185">Reference proteome</keyword>
<evidence type="ECO:0000256" key="5">
    <source>
        <dbReference type="ARBA" id="ARBA00022801"/>
    </source>
</evidence>
<protein>
    <recommendedName>
        <fullName evidence="7">lipopolysaccharide heptosyltransferase II</fullName>
        <ecNumber evidence="7">2.4.99.24</ecNumber>
    </recommendedName>
</protein>
<dbReference type="Gene3D" id="3.40.50.2000">
    <property type="entry name" value="Glycogen Phosphorylase B"/>
    <property type="match status" value="2"/>
</dbReference>
<dbReference type="NCBIfam" id="TIGR01662">
    <property type="entry name" value="HAD-SF-IIIA"/>
    <property type="match status" value="1"/>
</dbReference>
<organism evidence="10 11">
    <name type="scientific">Candidatus Nitrospira inopinata</name>
    <dbReference type="NCBI Taxonomy" id="1715989"/>
    <lineage>
        <taxon>Bacteria</taxon>
        <taxon>Pseudomonadati</taxon>
        <taxon>Nitrospirota</taxon>
        <taxon>Nitrospiria</taxon>
        <taxon>Nitrospirales</taxon>
        <taxon>Nitrospiraceae</taxon>
        <taxon>Nitrospira</taxon>
    </lineage>
</organism>
<comment type="catalytic activity">
    <reaction evidence="8">
        <text>an L-alpha-D-Hep-(1-&gt;5)-[alpha-Kdo-(2-&gt;4)]-alpha-Kdo-(2-&gt;6)-lipid A + ADP-L-glycero-beta-D-manno-heptose = an L-alpha-D-Hep-(1-&gt;3)-L-alpha-D-Hep-(1-&gt;5)-[alpha-Kdo-(2-&gt;4)]-alpha-Kdo-(2-&gt;6)-lipid A + ADP + H(+)</text>
        <dbReference type="Rhea" id="RHEA:74071"/>
        <dbReference type="ChEBI" id="CHEBI:15378"/>
        <dbReference type="ChEBI" id="CHEBI:61506"/>
        <dbReference type="ChEBI" id="CHEBI:193068"/>
        <dbReference type="ChEBI" id="CHEBI:193069"/>
        <dbReference type="ChEBI" id="CHEBI:456216"/>
        <dbReference type="EC" id="2.4.99.24"/>
    </reaction>
</comment>
<evidence type="ECO:0000256" key="6">
    <source>
        <dbReference type="ARBA" id="ARBA00043995"/>
    </source>
</evidence>
<evidence type="ECO:0000256" key="3">
    <source>
        <dbReference type="ARBA" id="ARBA00022679"/>
    </source>
</evidence>
<dbReference type="CDD" id="cd07503">
    <property type="entry name" value="HAD_HisB-N"/>
    <property type="match status" value="1"/>
</dbReference>
<keyword evidence="2 10" id="KW-0328">Glycosyltransferase</keyword>
<dbReference type="OrthoDB" id="9797795at2"/>
<dbReference type="GO" id="GO:0005829">
    <property type="term" value="C:cytosol"/>
    <property type="evidence" value="ECO:0007669"/>
    <property type="project" value="TreeGrafter"/>
</dbReference>
<dbReference type="PANTHER" id="PTHR30160">
    <property type="entry name" value="TETRAACYLDISACCHARIDE 4'-KINASE-RELATED"/>
    <property type="match status" value="1"/>
</dbReference>
<dbReference type="InterPro" id="IPR023214">
    <property type="entry name" value="HAD_sf"/>
</dbReference>
<dbReference type="KEGG" id="nio:NITINOP_3124"/>
<dbReference type="Pfam" id="PF13242">
    <property type="entry name" value="Hydrolase_like"/>
    <property type="match status" value="1"/>
</dbReference>
<feature type="compositionally biased region" description="Polar residues" evidence="9">
    <location>
        <begin position="587"/>
        <end position="597"/>
    </location>
</feature>
<dbReference type="InterPro" id="IPR002201">
    <property type="entry name" value="Glyco_trans_9"/>
</dbReference>
<proteinExistence type="inferred from homology"/>
<evidence type="ECO:0000313" key="10">
    <source>
        <dbReference type="EMBL" id="CUQ68096.1"/>
    </source>
</evidence>
<keyword evidence="4" id="KW-0479">Metal-binding</keyword>
<evidence type="ECO:0000256" key="2">
    <source>
        <dbReference type="ARBA" id="ARBA00022676"/>
    </source>
</evidence>
<evidence type="ECO:0000313" key="11">
    <source>
        <dbReference type="Proteomes" id="UP000066284"/>
    </source>
</evidence>
<dbReference type="NCBIfam" id="TIGR01656">
    <property type="entry name" value="Histidinol-ppas"/>
    <property type="match status" value="1"/>
</dbReference>
<name>A0A0S4KXP4_9BACT</name>
<dbReference type="NCBIfam" id="TIGR02195">
    <property type="entry name" value="heptsyl_trn_II"/>
    <property type="match status" value="1"/>
</dbReference>
<dbReference type="CDD" id="cd03789">
    <property type="entry name" value="GT9_LPS_heptosyltransferase"/>
    <property type="match status" value="1"/>
</dbReference>
<evidence type="ECO:0000256" key="9">
    <source>
        <dbReference type="SAM" id="MobiDB-lite"/>
    </source>
</evidence>
<dbReference type="InterPro" id="IPR036412">
    <property type="entry name" value="HAD-like_sf"/>
</dbReference>
<dbReference type="SUPFAM" id="SSF56784">
    <property type="entry name" value="HAD-like"/>
    <property type="match status" value="1"/>
</dbReference>
<evidence type="ECO:0000256" key="4">
    <source>
        <dbReference type="ARBA" id="ARBA00022723"/>
    </source>
</evidence>
<dbReference type="GO" id="GO:0008713">
    <property type="term" value="F:ADP-heptose-lipopolysaccharide heptosyltransferase activity"/>
    <property type="evidence" value="ECO:0007669"/>
    <property type="project" value="UniProtKB-EC"/>
</dbReference>
<accession>A0A0S4KXP4</accession>
<dbReference type="InterPro" id="IPR006543">
    <property type="entry name" value="Histidinol-phos"/>
</dbReference>
<dbReference type="STRING" id="1715989.NITINOP_3124"/>
<dbReference type="InterPro" id="IPR006549">
    <property type="entry name" value="HAD-SF_hydro_IIIA"/>
</dbReference>
<sequence>MRRESIKRLVARAPNWIGDAVMCEPALRGLRSLFPQAELTVLAKPSVAELFSGDAGVDRIVLYDDRRLHAGLSGKWALAETLRRHRFDLAVLFQNAFEAAFLTWLAGIPRRYGYATDGRAMFLTDPVAVPDLGKPVHQVAYYWNLLKPLGLNGEPMVPALTVSPDEERTMGERLASAGIGPSDLVIGINPGSTYGAAKRWLPDRFAEVAQRLVGRLRGDEEREAAVVIIGAKGEETLGRRIAAQINARTAVLSGTTTIRELMAAIKRCRLLLTNDTGPMHIAAAFGVPVTAIFGPTDWRTTSPYGQKDCIVRAPVDCAPCLLRECPIDHRCMTGVAVGEVYETVLRQIRRSDGTRCESARDSSKDHGAKARQSADVIAGLAGVTVFLDRDGTLNPDPGYIRSPDQYELFPGVADALAELKRAGARLIVVTNQSGVARGFLSMRDLEAIHEKLARLLGEAGVTLDAVYVCPHHPDDGCECRKPKIGLVDRAVREHGIDLSRSYLIGDRARDMELAKRVGARAVLVTTGAVTPQQVEGLGDAGVVPDHVASSLEEAAEWIRGDVQSRFCQEAVRRAEEHRGLDARPVSDSPTGVTQNHG</sequence>
<dbReference type="GO" id="GO:0046872">
    <property type="term" value="F:metal ion binding"/>
    <property type="evidence" value="ECO:0007669"/>
    <property type="project" value="UniProtKB-KW"/>
</dbReference>
<gene>
    <name evidence="10" type="primary">gmhB</name>
    <name evidence="10" type="ORF">NITINOP_3124</name>
</gene>
<keyword evidence="1" id="KW-0963">Cytoplasm</keyword>
<dbReference type="Gene3D" id="3.40.50.1000">
    <property type="entry name" value="HAD superfamily/HAD-like"/>
    <property type="match status" value="1"/>
</dbReference>
<dbReference type="NCBIfam" id="NF006506">
    <property type="entry name" value="PRK08942.1"/>
    <property type="match status" value="1"/>
</dbReference>
<dbReference type="EC" id="2.4.99.24" evidence="7"/>